<evidence type="ECO:0000259" key="14">
    <source>
        <dbReference type="Pfam" id="PF20260"/>
    </source>
</evidence>
<dbReference type="SUPFAM" id="SSF75217">
    <property type="entry name" value="alpha/beta knot"/>
    <property type="match status" value="1"/>
</dbReference>
<dbReference type="InterPro" id="IPR046887">
    <property type="entry name" value="RsmE_PUA-like"/>
</dbReference>
<gene>
    <name evidence="15" type="ORF">SAMN02910280_2121</name>
</gene>
<dbReference type="Proteomes" id="UP000183461">
    <property type="component" value="Unassembled WGS sequence"/>
</dbReference>
<sequence length="241" mass="26757">MPRFFTNEIDENNIVLTGSDANHIGRSLRMRVGEEVTVCCNGVDYCCTIGSITADSVYLDLVEKHRCAAEPNINVTLFQAVPKLDKLEYIIQKSVELGVSRIVPVLTRRCISRPDEKDFEKKKLPRLNKIAEEAAKQSGRGMIPEVTPMVSLKEAVEMMKQLDRTVLLYEEEGGCSFGNVDFSGAETVGLFIGSEGGFDREEAEMTVNAGAKQVWLGKRILRCETAPITALSILMFLTNNM</sequence>
<evidence type="ECO:0000256" key="4">
    <source>
        <dbReference type="ARBA" id="ARBA00013673"/>
    </source>
</evidence>
<evidence type="ECO:0000256" key="2">
    <source>
        <dbReference type="ARBA" id="ARBA00005528"/>
    </source>
</evidence>
<dbReference type="InterPro" id="IPR046886">
    <property type="entry name" value="RsmE_MTase_dom"/>
</dbReference>
<dbReference type="PANTHER" id="PTHR30027">
    <property type="entry name" value="RIBOSOMAL RNA SMALL SUBUNIT METHYLTRANSFERASE E"/>
    <property type="match status" value="1"/>
</dbReference>
<feature type="domain" description="Ribosomal RNA small subunit methyltransferase E PUA-like" evidence="14">
    <location>
        <begin position="16"/>
        <end position="61"/>
    </location>
</feature>
<dbReference type="GO" id="GO:0005737">
    <property type="term" value="C:cytoplasm"/>
    <property type="evidence" value="ECO:0007669"/>
    <property type="project" value="UniProtKB-SubCell"/>
</dbReference>
<dbReference type="GO" id="GO:0070042">
    <property type="term" value="F:rRNA (uridine-N3-)-methyltransferase activity"/>
    <property type="evidence" value="ECO:0007669"/>
    <property type="project" value="TreeGrafter"/>
</dbReference>
<dbReference type="GO" id="GO:0070475">
    <property type="term" value="P:rRNA base methylation"/>
    <property type="evidence" value="ECO:0007669"/>
    <property type="project" value="TreeGrafter"/>
</dbReference>
<evidence type="ECO:0000256" key="12">
    <source>
        <dbReference type="PIRNR" id="PIRNR015601"/>
    </source>
</evidence>
<keyword evidence="6 12" id="KW-0698">rRNA processing</keyword>
<dbReference type="SUPFAM" id="SSF88697">
    <property type="entry name" value="PUA domain-like"/>
    <property type="match status" value="1"/>
</dbReference>
<keyword evidence="5 12" id="KW-0963">Cytoplasm</keyword>
<comment type="similarity">
    <text evidence="2 12">Belongs to the RNA methyltransferase RsmE family.</text>
</comment>
<dbReference type="InterPro" id="IPR015947">
    <property type="entry name" value="PUA-like_sf"/>
</dbReference>
<comment type="catalytic activity">
    <reaction evidence="11 12">
        <text>uridine(1498) in 16S rRNA + S-adenosyl-L-methionine = N(3)-methyluridine(1498) in 16S rRNA + S-adenosyl-L-homocysteine + H(+)</text>
        <dbReference type="Rhea" id="RHEA:42920"/>
        <dbReference type="Rhea" id="RHEA-COMP:10283"/>
        <dbReference type="Rhea" id="RHEA-COMP:10284"/>
        <dbReference type="ChEBI" id="CHEBI:15378"/>
        <dbReference type="ChEBI" id="CHEBI:57856"/>
        <dbReference type="ChEBI" id="CHEBI:59789"/>
        <dbReference type="ChEBI" id="CHEBI:65315"/>
        <dbReference type="ChEBI" id="CHEBI:74502"/>
        <dbReference type="EC" id="2.1.1.193"/>
    </reaction>
</comment>
<dbReference type="AlphaFoldDB" id="A0A1K1NR97"/>
<proteinExistence type="inferred from homology"/>
<evidence type="ECO:0000256" key="11">
    <source>
        <dbReference type="ARBA" id="ARBA00047944"/>
    </source>
</evidence>
<evidence type="ECO:0000256" key="10">
    <source>
        <dbReference type="ARBA" id="ARBA00025699"/>
    </source>
</evidence>
<dbReference type="Gene3D" id="3.40.1280.10">
    <property type="match status" value="1"/>
</dbReference>
<evidence type="ECO:0000256" key="8">
    <source>
        <dbReference type="ARBA" id="ARBA00022679"/>
    </source>
</evidence>
<feature type="domain" description="Ribosomal RNA small subunit methyltransferase E methyltransferase" evidence="13">
    <location>
        <begin position="71"/>
        <end position="235"/>
    </location>
</feature>
<reference evidence="15 16" key="1">
    <citation type="submission" date="2016-11" db="EMBL/GenBank/DDBJ databases">
        <authorList>
            <person name="Jaros S."/>
            <person name="Januszkiewicz K."/>
            <person name="Wedrychowicz H."/>
        </authorList>
    </citation>
    <scope>NUCLEOTIDE SEQUENCE [LARGE SCALE GENOMIC DNA]</scope>
    <source>
        <strain evidence="15 16">YL228</strain>
    </source>
</reference>
<dbReference type="InterPro" id="IPR029026">
    <property type="entry name" value="tRNA_m1G_MTases_N"/>
</dbReference>
<keyword evidence="8 12" id="KW-0808">Transferase</keyword>
<evidence type="ECO:0000256" key="9">
    <source>
        <dbReference type="ARBA" id="ARBA00022691"/>
    </source>
</evidence>
<dbReference type="InterPro" id="IPR029028">
    <property type="entry name" value="Alpha/beta_knot_MTases"/>
</dbReference>
<dbReference type="PIRSF" id="PIRSF015601">
    <property type="entry name" value="MTase_slr0722"/>
    <property type="match status" value="1"/>
</dbReference>
<dbReference type="CDD" id="cd18084">
    <property type="entry name" value="RsmE-like"/>
    <property type="match status" value="1"/>
</dbReference>
<evidence type="ECO:0000256" key="7">
    <source>
        <dbReference type="ARBA" id="ARBA00022603"/>
    </source>
</evidence>
<protein>
    <recommendedName>
        <fullName evidence="4 12">Ribosomal RNA small subunit methyltransferase E</fullName>
        <ecNumber evidence="3 12">2.1.1.193</ecNumber>
    </recommendedName>
</protein>
<evidence type="ECO:0000256" key="1">
    <source>
        <dbReference type="ARBA" id="ARBA00004496"/>
    </source>
</evidence>
<evidence type="ECO:0000256" key="3">
    <source>
        <dbReference type="ARBA" id="ARBA00012328"/>
    </source>
</evidence>
<evidence type="ECO:0000313" key="16">
    <source>
        <dbReference type="Proteomes" id="UP000183461"/>
    </source>
</evidence>
<evidence type="ECO:0000259" key="13">
    <source>
        <dbReference type="Pfam" id="PF04452"/>
    </source>
</evidence>
<comment type="function">
    <text evidence="10 12">Specifically methylates the N3 position of the uracil ring of uridine 1498 (m3U1498) in 16S rRNA. Acts on the fully assembled 30S ribosomal subunit.</text>
</comment>
<dbReference type="EMBL" id="FPIP01000005">
    <property type="protein sequence ID" value="SFW36950.1"/>
    <property type="molecule type" value="Genomic_DNA"/>
</dbReference>
<evidence type="ECO:0000313" key="15">
    <source>
        <dbReference type="EMBL" id="SFW36950.1"/>
    </source>
</evidence>
<accession>A0A1K1NR97</accession>
<comment type="subcellular location">
    <subcellularLocation>
        <location evidence="1 12">Cytoplasm</location>
    </subcellularLocation>
</comment>
<dbReference type="EC" id="2.1.1.193" evidence="3 12"/>
<evidence type="ECO:0000256" key="6">
    <source>
        <dbReference type="ARBA" id="ARBA00022552"/>
    </source>
</evidence>
<dbReference type="InterPro" id="IPR006700">
    <property type="entry name" value="RsmE"/>
</dbReference>
<dbReference type="RefSeq" id="WP_072300373.1">
    <property type="nucleotide sequence ID" value="NZ_FPIP01000005.1"/>
</dbReference>
<dbReference type="Pfam" id="PF04452">
    <property type="entry name" value="Methyltrans_RNA"/>
    <property type="match status" value="1"/>
</dbReference>
<dbReference type="NCBIfam" id="TIGR00046">
    <property type="entry name" value="RsmE family RNA methyltransferase"/>
    <property type="match status" value="1"/>
</dbReference>
<keyword evidence="9 12" id="KW-0949">S-adenosyl-L-methionine</keyword>
<dbReference type="Pfam" id="PF20260">
    <property type="entry name" value="PUA_4"/>
    <property type="match status" value="1"/>
</dbReference>
<keyword evidence="7 12" id="KW-0489">Methyltransferase</keyword>
<name>A0A1K1NR97_RUMFL</name>
<evidence type="ECO:0000256" key="5">
    <source>
        <dbReference type="ARBA" id="ARBA00022490"/>
    </source>
</evidence>
<dbReference type="PANTHER" id="PTHR30027:SF3">
    <property type="entry name" value="16S RRNA (URACIL(1498)-N(3))-METHYLTRANSFERASE"/>
    <property type="match status" value="1"/>
</dbReference>
<organism evidence="15 16">
    <name type="scientific">Ruminococcus flavefaciens</name>
    <dbReference type="NCBI Taxonomy" id="1265"/>
    <lineage>
        <taxon>Bacteria</taxon>
        <taxon>Bacillati</taxon>
        <taxon>Bacillota</taxon>
        <taxon>Clostridia</taxon>
        <taxon>Eubacteriales</taxon>
        <taxon>Oscillospiraceae</taxon>
        <taxon>Ruminococcus</taxon>
    </lineage>
</organism>